<protein>
    <submittedName>
        <fullName evidence="1">Uncharacterized protein</fullName>
    </submittedName>
</protein>
<dbReference type="Proteomes" id="UP000002580">
    <property type="component" value="Segment"/>
</dbReference>
<dbReference type="EMBL" id="X96987">
    <property type="protein sequence ID" value="CAC21539.1"/>
    <property type="molecule type" value="Genomic_DNA"/>
</dbReference>
<proteinExistence type="predicted"/>
<reference evidence="1 2" key="4">
    <citation type="journal article" date="2000" name="Nucleic Acids Res.">
        <title>Differential functional behavior of viral phi29, Nf and GA-1 SSB proteins.</title>
        <authorList>
            <person name="Gascon I."/>
            <person name="Lazaro J.M."/>
            <person name="Salas M."/>
        </authorList>
    </citation>
    <scope>NUCLEOTIDE SEQUENCE [LARGE SCALE GENOMIC DNA]</scope>
</reference>
<organismHost>
    <name type="scientific">Bacillus subtilis</name>
    <dbReference type="NCBI Taxonomy" id="1423"/>
</organismHost>
<dbReference type="RefSeq" id="NP_073701.1">
    <property type="nucleotide sequence ID" value="NC_002649.1"/>
</dbReference>
<dbReference type="GeneID" id="919878"/>
<evidence type="ECO:0000313" key="2">
    <source>
        <dbReference type="Proteomes" id="UP000002580"/>
    </source>
</evidence>
<reference evidence="1 2" key="2">
    <citation type="journal article" date="1996" name="J. Mol. Biol.">
        <title>Functional characterization of the genes coding for the terminal protein and DNA polymerase from bacteriophage GA-1. Evidence for a sliding-back mechanism during protein-primed GA-1 DNA replication.</title>
        <authorList>
            <person name="Illana B."/>
            <person name="Blanco L."/>
            <person name="Salas M."/>
        </authorList>
    </citation>
    <scope>NUCLEOTIDE SEQUENCE [LARGE SCALE GENOMIC DNA]</scope>
</reference>
<accession>Q9FZV7</accession>
<dbReference type="KEGG" id="vg:919878"/>
<name>Q9FZV7_BPGA1</name>
<reference evidence="1 2" key="1">
    <citation type="journal article" date="1996" name="J. Biol. Chem.">
        <title>Activation of replication origins in phi29-related phages requires the recognition of initiation proteins to specific nucleoprotein complexes.</title>
        <authorList>
            <person name="Freire R."/>
            <person name="Serrano M."/>
            <person name="Salas M."/>
            <person name="Hermoso J."/>
        </authorList>
    </citation>
    <scope>NUCLEOTIDE SEQUENCE [LARGE SCALE GENOMIC DNA]</scope>
</reference>
<sequence>MKTHYIKHSLNNLEFLIKKQVGMKNIDIKRAIDLIKDIRKELDKNDDK</sequence>
<keyword evidence="2" id="KW-1185">Reference proteome</keyword>
<organism evidence="1 2">
    <name type="scientific">Bacillus phage GA-1</name>
    <name type="common">Bacteriophage GA-1</name>
    <dbReference type="NCBI Taxonomy" id="2679898"/>
    <lineage>
        <taxon>Viruses</taxon>
        <taxon>Duplodnaviria</taxon>
        <taxon>Heunggongvirae</taxon>
        <taxon>Uroviricota</taxon>
        <taxon>Caudoviricetes</taxon>
        <taxon>Salasmaviridae</taxon>
        <taxon>Tatarstanvirinae</taxon>
        <taxon>Gaunavirus</taxon>
        <taxon>Gaunavirus GA1</taxon>
    </lineage>
</organism>
<reference evidence="1 2" key="3">
    <citation type="journal article" date="1999" name="J. Mol. Biol.">
        <title>The switch from early to late transcription in phage GA-1: characterization of the regulatory protein p4G.</title>
        <authorList>
            <person name="Horcajadas J.A."/>
            <person name="Monsalve M."/>
            <person name="Rojo F."/>
            <person name="Salas M."/>
        </authorList>
    </citation>
    <scope>NUCLEOTIDE SEQUENCE [LARGE SCALE GENOMIC DNA]</scope>
</reference>
<evidence type="ECO:0000313" key="1">
    <source>
        <dbReference type="EMBL" id="CAC21539.1"/>
    </source>
</evidence>